<gene>
    <name evidence="13" type="primary">apbE</name>
    <name evidence="13" type="ordered locus">GNIT_1527</name>
</gene>
<reference evidence="13 14" key="1">
    <citation type="journal article" date="2011" name="J. Bacteriol.">
        <title>Complete genome sequence of seawater bacterium Glaciecola nitratireducens FR1064T.</title>
        <authorList>
            <person name="Bian F."/>
            <person name="Qin Q.L."/>
            <person name="Xie B.B."/>
            <person name="Shu Y.L."/>
            <person name="Zhang X.Y."/>
            <person name="Yu Y."/>
            <person name="Chen B."/>
            <person name="Chen X.L."/>
            <person name="Zhou B.C."/>
            <person name="Zhang Y.Z."/>
        </authorList>
    </citation>
    <scope>NUCLEOTIDE SEQUENCE [LARGE SCALE GENOMIC DNA]</scope>
    <source>
        <strain evidence="14">JCM 12485 / KCTC 12276 / FR1064</strain>
    </source>
</reference>
<dbReference type="GO" id="GO:0046872">
    <property type="term" value="F:metal ion binding"/>
    <property type="evidence" value="ECO:0007669"/>
    <property type="project" value="UniProtKB-UniRule"/>
</dbReference>
<keyword evidence="7 11" id="KW-0274">FAD</keyword>
<evidence type="ECO:0000256" key="12">
    <source>
        <dbReference type="PIRSR" id="PIRSR006268-2"/>
    </source>
</evidence>
<organism evidence="13 14">
    <name type="scientific">Glaciecola nitratireducens (strain JCM 12485 / KCTC 12276 / FR1064)</name>
    <dbReference type="NCBI Taxonomy" id="1085623"/>
    <lineage>
        <taxon>Bacteria</taxon>
        <taxon>Pseudomonadati</taxon>
        <taxon>Pseudomonadota</taxon>
        <taxon>Gammaproteobacteria</taxon>
        <taxon>Alteromonadales</taxon>
        <taxon>Alteromonadaceae</taxon>
        <taxon>Brumicola</taxon>
    </lineage>
</organism>
<keyword evidence="5 11" id="KW-0808">Transferase</keyword>
<dbReference type="PANTHER" id="PTHR30040:SF2">
    <property type="entry name" value="FAD:PROTEIN FMN TRANSFERASE"/>
    <property type="match status" value="1"/>
</dbReference>
<dbReference type="Gene3D" id="3.10.520.10">
    <property type="entry name" value="ApbE-like domains"/>
    <property type="match status" value="1"/>
</dbReference>
<dbReference type="PIRSF" id="PIRSF006268">
    <property type="entry name" value="ApbE"/>
    <property type="match status" value="1"/>
</dbReference>
<name>G4QGK8_GLANF</name>
<comment type="similarity">
    <text evidence="1 11">Belongs to the ApbE family.</text>
</comment>
<dbReference type="InterPro" id="IPR003374">
    <property type="entry name" value="ApbE-like_sf"/>
</dbReference>
<keyword evidence="14" id="KW-1185">Reference proteome</keyword>
<dbReference type="GO" id="GO:0016740">
    <property type="term" value="F:transferase activity"/>
    <property type="evidence" value="ECO:0007669"/>
    <property type="project" value="UniProtKB-UniRule"/>
</dbReference>
<evidence type="ECO:0000256" key="8">
    <source>
        <dbReference type="ARBA" id="ARBA00022842"/>
    </source>
</evidence>
<accession>G4QGK8</accession>
<evidence type="ECO:0000256" key="11">
    <source>
        <dbReference type="PIRNR" id="PIRNR006268"/>
    </source>
</evidence>
<evidence type="ECO:0000256" key="1">
    <source>
        <dbReference type="ARBA" id="ARBA00008282"/>
    </source>
</evidence>
<evidence type="ECO:0000313" key="13">
    <source>
        <dbReference type="EMBL" id="AEP29645.1"/>
    </source>
</evidence>
<dbReference type="Proteomes" id="UP000009282">
    <property type="component" value="Chromosome"/>
</dbReference>
<dbReference type="AlphaFoldDB" id="G4QGK8"/>
<dbReference type="EMBL" id="CP003060">
    <property type="protein sequence ID" value="AEP29645.1"/>
    <property type="molecule type" value="Genomic_DNA"/>
</dbReference>
<keyword evidence="4 11" id="KW-0285">Flavoprotein</keyword>
<evidence type="ECO:0000256" key="5">
    <source>
        <dbReference type="ARBA" id="ARBA00022679"/>
    </source>
</evidence>
<keyword evidence="6 11" id="KW-0479">Metal-binding</keyword>
<keyword evidence="8 11" id="KW-0460">Magnesium</keyword>
<dbReference type="SUPFAM" id="SSF143631">
    <property type="entry name" value="ApbE-like"/>
    <property type="match status" value="1"/>
</dbReference>
<comment type="cofactor">
    <cofactor evidence="12">
        <name>Mg(2+)</name>
        <dbReference type="ChEBI" id="CHEBI:18420"/>
    </cofactor>
    <cofactor evidence="12">
        <name>Mn(2+)</name>
        <dbReference type="ChEBI" id="CHEBI:29035"/>
    </cofactor>
    <text evidence="12">Magnesium. Can also use manganese.</text>
</comment>
<feature type="binding site" evidence="12">
    <location>
        <position position="281"/>
    </location>
    <ligand>
        <name>Mg(2+)</name>
        <dbReference type="ChEBI" id="CHEBI:18420"/>
    </ligand>
</feature>
<proteinExistence type="inferred from homology"/>
<dbReference type="Pfam" id="PF02424">
    <property type="entry name" value="ApbE"/>
    <property type="match status" value="1"/>
</dbReference>
<dbReference type="EC" id="2.7.1.180" evidence="2 11"/>
<feature type="binding site" evidence="12">
    <location>
        <position position="154"/>
    </location>
    <ligand>
        <name>Mg(2+)</name>
        <dbReference type="ChEBI" id="CHEBI:18420"/>
    </ligand>
</feature>
<evidence type="ECO:0000256" key="2">
    <source>
        <dbReference type="ARBA" id="ARBA00011955"/>
    </source>
</evidence>
<evidence type="ECO:0000256" key="10">
    <source>
        <dbReference type="ARBA" id="ARBA00048540"/>
    </source>
</evidence>
<dbReference type="KEGG" id="gni:GNIT_1527"/>
<evidence type="ECO:0000256" key="3">
    <source>
        <dbReference type="ARBA" id="ARBA00016337"/>
    </source>
</evidence>
<dbReference type="eggNOG" id="COG1477">
    <property type="taxonomic scope" value="Bacteria"/>
</dbReference>
<evidence type="ECO:0000256" key="6">
    <source>
        <dbReference type="ARBA" id="ARBA00022723"/>
    </source>
</evidence>
<dbReference type="InterPro" id="IPR024932">
    <property type="entry name" value="ApbE"/>
</dbReference>
<evidence type="ECO:0000256" key="9">
    <source>
        <dbReference type="ARBA" id="ARBA00031306"/>
    </source>
</evidence>
<protein>
    <recommendedName>
        <fullName evidence="3 11">FAD:protein FMN transferase</fullName>
        <ecNumber evidence="2 11">2.7.1.180</ecNumber>
    </recommendedName>
    <alternativeName>
        <fullName evidence="9 11">Flavin transferase</fullName>
    </alternativeName>
</protein>
<dbReference type="PANTHER" id="PTHR30040">
    <property type="entry name" value="THIAMINE BIOSYNTHESIS LIPOPROTEIN APBE"/>
    <property type="match status" value="1"/>
</dbReference>
<evidence type="ECO:0000256" key="4">
    <source>
        <dbReference type="ARBA" id="ARBA00022630"/>
    </source>
</evidence>
<dbReference type="STRING" id="1085623.GNIT_1527"/>
<sequence>MSEWKIQTAGDHIKGSFFCMASPCELLIDTRDQLLASHITELAAKEAKRIEQKFSRYRNDNIVYDINQAQGKTVAIDNETFQLLTFANTCFELSSGMFDITSGVLRRAWKFDGSDNVPNDATVNQLVKLIAWDRVEFDQQQITMPAGFEIDLGGIGKEYAVDCVAKLCHSLAPTLSILVNFGGDIQVTQPKKEGQFWQVGIEMPVKSTLAAEGDTANYQTVMVKIARGGLATSGDANRYLLKDGVRYSHVLNPLLGKPIVDGPRSVTVASDHCVQAGLLATLALLQGKQAEQFLIEQEVTYWCYW</sequence>
<evidence type="ECO:0000256" key="7">
    <source>
        <dbReference type="ARBA" id="ARBA00022827"/>
    </source>
</evidence>
<dbReference type="HOGENOM" id="CLU_044403_2_1_6"/>
<comment type="catalytic activity">
    <reaction evidence="10 11">
        <text>L-threonyl-[protein] + FAD = FMN-L-threonyl-[protein] + AMP + H(+)</text>
        <dbReference type="Rhea" id="RHEA:36847"/>
        <dbReference type="Rhea" id="RHEA-COMP:11060"/>
        <dbReference type="Rhea" id="RHEA-COMP:11061"/>
        <dbReference type="ChEBI" id="CHEBI:15378"/>
        <dbReference type="ChEBI" id="CHEBI:30013"/>
        <dbReference type="ChEBI" id="CHEBI:57692"/>
        <dbReference type="ChEBI" id="CHEBI:74257"/>
        <dbReference type="ChEBI" id="CHEBI:456215"/>
        <dbReference type="EC" id="2.7.1.180"/>
    </reaction>
</comment>
<keyword evidence="13" id="KW-0449">Lipoprotein</keyword>
<evidence type="ECO:0000313" key="14">
    <source>
        <dbReference type="Proteomes" id="UP000009282"/>
    </source>
</evidence>